<evidence type="ECO:0000256" key="10">
    <source>
        <dbReference type="ARBA" id="ARBA00023201"/>
    </source>
</evidence>
<dbReference type="Pfam" id="PF00858">
    <property type="entry name" value="ASC"/>
    <property type="match status" value="1"/>
</dbReference>
<sequence>MESKYKKLSFWRQKARFLFRVLLAIGFIVQSLKFLEMYLHYPSTVELEVVQPSEVELPAITVCNINEIRSTPYCDEYPEYCGTPDKDPDFCVRFAEYCNLVNTTKKVTFKFKLLLLTLI</sequence>
<evidence type="ECO:0000256" key="5">
    <source>
        <dbReference type="ARBA" id="ARBA00022692"/>
    </source>
</evidence>
<dbReference type="GO" id="GO:0005272">
    <property type="term" value="F:sodium channel activity"/>
    <property type="evidence" value="ECO:0007669"/>
    <property type="project" value="UniProtKB-KW"/>
</dbReference>
<dbReference type="Proteomes" id="UP000886998">
    <property type="component" value="Unassembled WGS sequence"/>
</dbReference>
<evidence type="ECO:0000313" key="14">
    <source>
        <dbReference type="EMBL" id="GFY47873.1"/>
    </source>
</evidence>
<keyword evidence="9 13" id="KW-0472">Membrane</keyword>
<evidence type="ECO:0000256" key="6">
    <source>
        <dbReference type="ARBA" id="ARBA00022989"/>
    </source>
</evidence>
<evidence type="ECO:0000256" key="3">
    <source>
        <dbReference type="ARBA" id="ARBA00022448"/>
    </source>
</evidence>
<dbReference type="OrthoDB" id="6423875at2759"/>
<evidence type="ECO:0000256" key="13">
    <source>
        <dbReference type="SAM" id="Phobius"/>
    </source>
</evidence>
<name>A0A8X6X6E9_9ARAC</name>
<feature type="transmembrane region" description="Helical" evidence="13">
    <location>
        <begin position="21"/>
        <end position="41"/>
    </location>
</feature>
<evidence type="ECO:0000256" key="9">
    <source>
        <dbReference type="ARBA" id="ARBA00023136"/>
    </source>
</evidence>
<evidence type="ECO:0000256" key="1">
    <source>
        <dbReference type="ARBA" id="ARBA00004141"/>
    </source>
</evidence>
<organism evidence="14 15">
    <name type="scientific">Trichonephila inaurata madagascariensis</name>
    <dbReference type="NCBI Taxonomy" id="2747483"/>
    <lineage>
        <taxon>Eukaryota</taxon>
        <taxon>Metazoa</taxon>
        <taxon>Ecdysozoa</taxon>
        <taxon>Arthropoda</taxon>
        <taxon>Chelicerata</taxon>
        <taxon>Arachnida</taxon>
        <taxon>Araneae</taxon>
        <taxon>Araneomorphae</taxon>
        <taxon>Entelegynae</taxon>
        <taxon>Araneoidea</taxon>
        <taxon>Nephilidae</taxon>
        <taxon>Trichonephila</taxon>
        <taxon>Trichonephila inaurata</taxon>
    </lineage>
</organism>
<keyword evidence="15" id="KW-1185">Reference proteome</keyword>
<gene>
    <name evidence="14" type="primary">AVEN_9021_1</name>
    <name evidence="14" type="ORF">TNIN_194541</name>
</gene>
<keyword evidence="8 12" id="KW-0406">Ion transport</keyword>
<evidence type="ECO:0000256" key="11">
    <source>
        <dbReference type="ARBA" id="ARBA00023303"/>
    </source>
</evidence>
<evidence type="ECO:0000256" key="2">
    <source>
        <dbReference type="ARBA" id="ARBA00007193"/>
    </source>
</evidence>
<reference evidence="14" key="1">
    <citation type="submission" date="2020-08" db="EMBL/GenBank/DDBJ databases">
        <title>Multicomponent nature underlies the extraordinary mechanical properties of spider dragline silk.</title>
        <authorList>
            <person name="Kono N."/>
            <person name="Nakamura H."/>
            <person name="Mori M."/>
            <person name="Yoshida Y."/>
            <person name="Ohtoshi R."/>
            <person name="Malay A.D."/>
            <person name="Moran D.A.P."/>
            <person name="Tomita M."/>
            <person name="Numata K."/>
            <person name="Arakawa K."/>
        </authorList>
    </citation>
    <scope>NUCLEOTIDE SEQUENCE</scope>
</reference>
<evidence type="ECO:0000313" key="15">
    <source>
        <dbReference type="Proteomes" id="UP000886998"/>
    </source>
</evidence>
<comment type="similarity">
    <text evidence="2 12">Belongs to the amiloride-sensitive sodium channel (TC 1.A.6) family.</text>
</comment>
<comment type="caution">
    <text evidence="14">The sequence shown here is derived from an EMBL/GenBank/DDBJ whole genome shotgun (WGS) entry which is preliminary data.</text>
</comment>
<protein>
    <submittedName>
        <fullName evidence="14">Uncharacterized protein</fullName>
    </submittedName>
</protein>
<dbReference type="AlphaFoldDB" id="A0A8X6X6E9"/>
<accession>A0A8X6X6E9</accession>
<evidence type="ECO:0000256" key="4">
    <source>
        <dbReference type="ARBA" id="ARBA00022461"/>
    </source>
</evidence>
<keyword evidence="6 13" id="KW-1133">Transmembrane helix</keyword>
<dbReference type="InterPro" id="IPR001873">
    <property type="entry name" value="ENaC"/>
</dbReference>
<comment type="subcellular location">
    <subcellularLocation>
        <location evidence="1">Membrane</location>
        <topology evidence="1">Multi-pass membrane protein</topology>
    </subcellularLocation>
</comment>
<keyword evidence="11 12" id="KW-0407">Ion channel</keyword>
<keyword evidence="4 12" id="KW-0894">Sodium channel</keyword>
<keyword evidence="7" id="KW-0915">Sodium</keyword>
<keyword evidence="5 12" id="KW-0812">Transmembrane</keyword>
<evidence type="ECO:0000256" key="8">
    <source>
        <dbReference type="ARBA" id="ARBA00023065"/>
    </source>
</evidence>
<keyword evidence="10 12" id="KW-0739">Sodium transport</keyword>
<dbReference type="GO" id="GO:0016020">
    <property type="term" value="C:membrane"/>
    <property type="evidence" value="ECO:0007669"/>
    <property type="project" value="UniProtKB-SubCell"/>
</dbReference>
<evidence type="ECO:0000256" key="12">
    <source>
        <dbReference type="RuleBase" id="RU000679"/>
    </source>
</evidence>
<evidence type="ECO:0000256" key="7">
    <source>
        <dbReference type="ARBA" id="ARBA00023053"/>
    </source>
</evidence>
<dbReference type="EMBL" id="BMAV01006158">
    <property type="protein sequence ID" value="GFY47873.1"/>
    <property type="molecule type" value="Genomic_DNA"/>
</dbReference>
<keyword evidence="3 12" id="KW-0813">Transport</keyword>
<proteinExistence type="inferred from homology"/>